<evidence type="ECO:0000313" key="3">
    <source>
        <dbReference type="Proteomes" id="UP000507222"/>
    </source>
</evidence>
<organism evidence="2 3">
    <name type="scientific">Prunus armeniaca</name>
    <name type="common">Apricot</name>
    <name type="synonym">Armeniaca vulgaris</name>
    <dbReference type="NCBI Taxonomy" id="36596"/>
    <lineage>
        <taxon>Eukaryota</taxon>
        <taxon>Viridiplantae</taxon>
        <taxon>Streptophyta</taxon>
        <taxon>Embryophyta</taxon>
        <taxon>Tracheophyta</taxon>
        <taxon>Spermatophyta</taxon>
        <taxon>Magnoliopsida</taxon>
        <taxon>eudicotyledons</taxon>
        <taxon>Gunneridae</taxon>
        <taxon>Pentapetalae</taxon>
        <taxon>rosids</taxon>
        <taxon>fabids</taxon>
        <taxon>Rosales</taxon>
        <taxon>Rosaceae</taxon>
        <taxon>Amygdaloideae</taxon>
        <taxon>Amygdaleae</taxon>
        <taxon>Prunus</taxon>
    </lineage>
</organism>
<protein>
    <submittedName>
        <fullName evidence="2">Uncharacterized protein</fullName>
    </submittedName>
</protein>
<sequence>MGSAPEEQLEAEGQGISNDATQHKQHEYRVGLEEKLAWKSHLDQRHGCGNGEAKNAMVVGLLCWKVVDQQLLMIHELKINHTHIRKMIHCHVWLLPTVLESSREIYLGIRVGRCQAQRALFNITLTSWLLSPWLRC</sequence>
<gene>
    <name evidence="2" type="ORF">CURHAP_LOCUS15749</name>
</gene>
<dbReference type="EMBL" id="CAEKDK010000002">
    <property type="protein sequence ID" value="CAB4269904.1"/>
    <property type="molecule type" value="Genomic_DNA"/>
</dbReference>
<dbReference type="Proteomes" id="UP000507222">
    <property type="component" value="Unassembled WGS sequence"/>
</dbReference>
<feature type="region of interest" description="Disordered" evidence="1">
    <location>
        <begin position="1"/>
        <end position="23"/>
    </location>
</feature>
<name>A0A6J5U3C9_PRUAR</name>
<proteinExistence type="predicted"/>
<accession>A0A6J5U3C9</accession>
<reference evidence="2 3" key="1">
    <citation type="submission" date="2020-05" db="EMBL/GenBank/DDBJ databases">
        <authorList>
            <person name="Campoy J."/>
            <person name="Schneeberger K."/>
            <person name="Spophaly S."/>
        </authorList>
    </citation>
    <scope>NUCLEOTIDE SEQUENCE [LARGE SCALE GENOMIC DNA]</scope>
    <source>
        <strain evidence="2">PruArmRojPasFocal</strain>
    </source>
</reference>
<dbReference type="AlphaFoldDB" id="A0A6J5U3C9"/>
<evidence type="ECO:0000256" key="1">
    <source>
        <dbReference type="SAM" id="MobiDB-lite"/>
    </source>
</evidence>
<evidence type="ECO:0000313" key="2">
    <source>
        <dbReference type="EMBL" id="CAB4269904.1"/>
    </source>
</evidence>